<sequence>MLAHVTATSAMTSLVTWRSICAEREPHMFEICWNVWIPVQRVACSLGWLGLAGLCRAAWVGGLRVTGSPDARPDGTI</sequence>
<evidence type="ECO:0000313" key="2">
    <source>
        <dbReference type="Proteomes" id="UP001454036"/>
    </source>
</evidence>
<gene>
    <name evidence="1" type="ORF">LIER_25530</name>
</gene>
<dbReference type="EMBL" id="BAABME010007705">
    <property type="protein sequence ID" value="GAA0171521.1"/>
    <property type="molecule type" value="Genomic_DNA"/>
</dbReference>
<accession>A0AAV3R777</accession>
<name>A0AAV3R777_LITER</name>
<reference evidence="1 2" key="1">
    <citation type="submission" date="2024-01" db="EMBL/GenBank/DDBJ databases">
        <title>The complete chloroplast genome sequence of Lithospermum erythrorhizon: insights into the phylogenetic relationship among Boraginaceae species and the maternal lineages of purple gromwells.</title>
        <authorList>
            <person name="Okada T."/>
            <person name="Watanabe K."/>
        </authorList>
    </citation>
    <scope>NUCLEOTIDE SEQUENCE [LARGE SCALE GENOMIC DNA]</scope>
</reference>
<comment type="caution">
    <text evidence="1">The sequence shown here is derived from an EMBL/GenBank/DDBJ whole genome shotgun (WGS) entry which is preliminary data.</text>
</comment>
<dbReference type="Proteomes" id="UP001454036">
    <property type="component" value="Unassembled WGS sequence"/>
</dbReference>
<evidence type="ECO:0000313" key="1">
    <source>
        <dbReference type="EMBL" id="GAA0171521.1"/>
    </source>
</evidence>
<proteinExistence type="predicted"/>
<organism evidence="1 2">
    <name type="scientific">Lithospermum erythrorhizon</name>
    <name type="common">Purple gromwell</name>
    <name type="synonym">Lithospermum officinale var. erythrorhizon</name>
    <dbReference type="NCBI Taxonomy" id="34254"/>
    <lineage>
        <taxon>Eukaryota</taxon>
        <taxon>Viridiplantae</taxon>
        <taxon>Streptophyta</taxon>
        <taxon>Embryophyta</taxon>
        <taxon>Tracheophyta</taxon>
        <taxon>Spermatophyta</taxon>
        <taxon>Magnoliopsida</taxon>
        <taxon>eudicotyledons</taxon>
        <taxon>Gunneridae</taxon>
        <taxon>Pentapetalae</taxon>
        <taxon>asterids</taxon>
        <taxon>lamiids</taxon>
        <taxon>Boraginales</taxon>
        <taxon>Boraginaceae</taxon>
        <taxon>Boraginoideae</taxon>
        <taxon>Lithospermeae</taxon>
        <taxon>Lithospermum</taxon>
    </lineage>
</organism>
<protein>
    <submittedName>
        <fullName evidence="1">Uncharacterized protein</fullName>
    </submittedName>
</protein>
<dbReference type="AlphaFoldDB" id="A0AAV3R777"/>
<keyword evidence="2" id="KW-1185">Reference proteome</keyword>